<dbReference type="EMBL" id="JAAIKC010000004">
    <property type="protein sequence ID" value="NEW07131.1"/>
    <property type="molecule type" value="Genomic_DNA"/>
</dbReference>
<evidence type="ECO:0000256" key="1">
    <source>
        <dbReference type="ARBA" id="ARBA00005187"/>
    </source>
</evidence>
<evidence type="ECO:0000256" key="7">
    <source>
        <dbReference type="ARBA" id="ARBA00022962"/>
    </source>
</evidence>
<dbReference type="GO" id="GO:0006529">
    <property type="term" value="P:asparagine biosynthetic process"/>
    <property type="evidence" value="ECO:0007669"/>
    <property type="project" value="UniProtKB-KW"/>
</dbReference>
<comment type="caution">
    <text evidence="11">The sequence shown here is derived from an EMBL/GenBank/DDBJ whole genome shotgun (WGS) entry which is preliminary data.</text>
</comment>
<evidence type="ECO:0000256" key="5">
    <source>
        <dbReference type="ARBA" id="ARBA00022840"/>
    </source>
</evidence>
<reference evidence="11" key="1">
    <citation type="submission" date="2020-02" db="EMBL/GenBank/DDBJ databases">
        <authorList>
            <person name="Shen X.-R."/>
            <person name="Zhang Y.-X."/>
        </authorList>
    </citation>
    <scope>NUCLEOTIDE SEQUENCE</scope>
    <source>
        <strain evidence="11">SYP-B3998</strain>
    </source>
</reference>
<comment type="similarity">
    <text evidence="2">Belongs to the asparagine synthetase family.</text>
</comment>
<evidence type="ECO:0000256" key="6">
    <source>
        <dbReference type="ARBA" id="ARBA00022888"/>
    </source>
</evidence>
<feature type="domain" description="Glutamine amidotransferase type-2" evidence="10">
    <location>
        <begin position="2"/>
        <end position="217"/>
    </location>
</feature>
<dbReference type="InterPro" id="IPR033738">
    <property type="entry name" value="AsnB_N"/>
</dbReference>
<sequence>MSAIAGIYHYDPKPVSLEESNNMMQALQRYHADYIDTWQEGSVFLGCHAQWITPESVNERMPYYDDECKLVITADAIIDNRAELFERLQVEHGRRRNMKDSELILLAYRKWAEDAPNYLIGDFAFIIWDEIKRQLFGARDVSGNRTLYYYNHHQQFAFCTVICPLLTLPGVQKELHEQWLAEFLSIPDMYESVNIYSTPYKRIDQLPPAHAIIVREGRVSLSRYAVLSEVEPLRLKSNEEYVEAFREVFQEAVDARLRTHRQIGAALSGGLDSGAVVSFAARTLRPRGESIHAYSYIPVSDFVDWTSKRLIADERPFIQSTAQYVGNIKENYMDFQGKSPFSEVDDWLTFLEMPYKYFENSFWIKGLYEQAQTDDVGVLLTGARGNFTISWGPTLEYYTLLLRKLKWIHFSRELDQYTKLTGGRKFRYLKVIGKNAFPFLAKSSRTQDVTGISDLINPQFAEKTNVSEQLSNSVLNLRATKADAIEVRKEKFTNLSIANKNGAMASKLSLQYGLVERDPTSDPRVVRFCLSVPIEQYIQNGQDRSLIRRATHQYLPDKVRLNQRVRGVQPADWIHRMTPSWGSFIDEVQQLCKDGAAAQYLNIDTIKDAIAEVGNPRPEHAVNPKARLLMHSVIVYRFLKNFHKH</sequence>
<dbReference type="InterPro" id="IPR014729">
    <property type="entry name" value="Rossmann-like_a/b/a_fold"/>
</dbReference>
<evidence type="ECO:0000256" key="2">
    <source>
        <dbReference type="ARBA" id="ARBA00005752"/>
    </source>
</evidence>
<evidence type="ECO:0000256" key="9">
    <source>
        <dbReference type="PIRSR" id="PIRSR001589-2"/>
    </source>
</evidence>
<dbReference type="InterPro" id="IPR051786">
    <property type="entry name" value="ASN_synthetase/amidase"/>
</dbReference>
<dbReference type="PANTHER" id="PTHR43284:SF1">
    <property type="entry name" value="ASPARAGINE SYNTHETASE"/>
    <property type="match status" value="1"/>
</dbReference>
<protein>
    <recommendedName>
        <fullName evidence="3">asparagine synthase (glutamine-hydrolyzing)</fullName>
        <ecNumber evidence="3">6.3.5.4</ecNumber>
    </recommendedName>
</protein>
<dbReference type="InterPro" id="IPR006426">
    <property type="entry name" value="Asn_synth_AEB"/>
</dbReference>
<keyword evidence="5 9" id="KW-0067">ATP-binding</keyword>
<dbReference type="EC" id="6.3.5.4" evidence="3"/>
<keyword evidence="4 9" id="KW-0547">Nucleotide-binding</keyword>
<dbReference type="PROSITE" id="PS51278">
    <property type="entry name" value="GATASE_TYPE_2"/>
    <property type="match status" value="1"/>
</dbReference>
<keyword evidence="7" id="KW-0315">Glutamine amidotransferase</keyword>
<dbReference type="InterPro" id="IPR001962">
    <property type="entry name" value="Asn_synthase"/>
</dbReference>
<comment type="pathway">
    <text evidence="1">Amino-acid biosynthesis; L-asparagine biosynthesis; L-asparagine from L-aspartate (L-Gln route): step 1/1.</text>
</comment>
<name>A0A6G3ZZY4_9BACL</name>
<evidence type="ECO:0000313" key="11">
    <source>
        <dbReference type="EMBL" id="NEW07131.1"/>
    </source>
</evidence>
<dbReference type="PANTHER" id="PTHR43284">
    <property type="entry name" value="ASPARAGINE SYNTHETASE (GLUTAMINE-HYDROLYZING)"/>
    <property type="match status" value="1"/>
</dbReference>
<evidence type="ECO:0000256" key="3">
    <source>
        <dbReference type="ARBA" id="ARBA00012737"/>
    </source>
</evidence>
<dbReference type="SUPFAM" id="SSF56235">
    <property type="entry name" value="N-terminal nucleophile aminohydrolases (Ntn hydrolases)"/>
    <property type="match status" value="1"/>
</dbReference>
<feature type="binding site" evidence="9">
    <location>
        <position position="297"/>
    </location>
    <ligand>
        <name>ATP</name>
        <dbReference type="ChEBI" id="CHEBI:30616"/>
    </ligand>
</feature>
<evidence type="ECO:0000256" key="8">
    <source>
        <dbReference type="ARBA" id="ARBA00048741"/>
    </source>
</evidence>
<dbReference type="GO" id="GO:0005524">
    <property type="term" value="F:ATP binding"/>
    <property type="evidence" value="ECO:0007669"/>
    <property type="project" value="UniProtKB-KW"/>
</dbReference>
<dbReference type="GO" id="GO:0004066">
    <property type="term" value="F:asparagine synthase (glutamine-hydrolyzing) activity"/>
    <property type="evidence" value="ECO:0007669"/>
    <property type="project" value="UniProtKB-EC"/>
</dbReference>
<feature type="binding site" evidence="9">
    <location>
        <position position="100"/>
    </location>
    <ligand>
        <name>L-glutamine</name>
        <dbReference type="ChEBI" id="CHEBI:58359"/>
    </ligand>
</feature>
<gene>
    <name evidence="11" type="ORF">GK047_14075</name>
</gene>
<comment type="catalytic activity">
    <reaction evidence="8">
        <text>L-aspartate + L-glutamine + ATP + H2O = L-asparagine + L-glutamate + AMP + diphosphate + H(+)</text>
        <dbReference type="Rhea" id="RHEA:12228"/>
        <dbReference type="ChEBI" id="CHEBI:15377"/>
        <dbReference type="ChEBI" id="CHEBI:15378"/>
        <dbReference type="ChEBI" id="CHEBI:29985"/>
        <dbReference type="ChEBI" id="CHEBI:29991"/>
        <dbReference type="ChEBI" id="CHEBI:30616"/>
        <dbReference type="ChEBI" id="CHEBI:33019"/>
        <dbReference type="ChEBI" id="CHEBI:58048"/>
        <dbReference type="ChEBI" id="CHEBI:58359"/>
        <dbReference type="ChEBI" id="CHEBI:456215"/>
        <dbReference type="EC" id="6.3.5.4"/>
    </reaction>
</comment>
<dbReference type="CDD" id="cd00712">
    <property type="entry name" value="AsnB"/>
    <property type="match status" value="1"/>
</dbReference>
<accession>A0A6G3ZZY4</accession>
<dbReference type="SUPFAM" id="SSF52402">
    <property type="entry name" value="Adenine nucleotide alpha hydrolases-like"/>
    <property type="match status" value="1"/>
</dbReference>
<dbReference type="InterPro" id="IPR017932">
    <property type="entry name" value="GATase_2_dom"/>
</dbReference>
<dbReference type="InterPro" id="IPR029055">
    <property type="entry name" value="Ntn_hydrolases_N"/>
</dbReference>
<dbReference type="RefSeq" id="WP_163947478.1">
    <property type="nucleotide sequence ID" value="NZ_JAAIKC010000004.1"/>
</dbReference>
<dbReference type="Pfam" id="PF13537">
    <property type="entry name" value="GATase_7"/>
    <property type="match status" value="1"/>
</dbReference>
<dbReference type="AlphaFoldDB" id="A0A6G3ZZY4"/>
<dbReference type="Pfam" id="PF00733">
    <property type="entry name" value="Asn_synthase"/>
    <property type="match status" value="1"/>
</dbReference>
<dbReference type="Gene3D" id="3.60.20.10">
    <property type="entry name" value="Glutamine Phosphoribosylpyrophosphate, subunit 1, domain 1"/>
    <property type="match status" value="1"/>
</dbReference>
<organism evidence="11">
    <name type="scientific">Paenibacillus sp. SYP-B3998</name>
    <dbReference type="NCBI Taxonomy" id="2678564"/>
    <lineage>
        <taxon>Bacteria</taxon>
        <taxon>Bacillati</taxon>
        <taxon>Bacillota</taxon>
        <taxon>Bacilli</taxon>
        <taxon>Bacillales</taxon>
        <taxon>Paenibacillaceae</taxon>
        <taxon>Paenibacillus</taxon>
    </lineage>
</organism>
<keyword evidence="6" id="KW-0061">Asparagine biosynthesis</keyword>
<evidence type="ECO:0000256" key="4">
    <source>
        <dbReference type="ARBA" id="ARBA00022741"/>
    </source>
</evidence>
<evidence type="ECO:0000259" key="10">
    <source>
        <dbReference type="PROSITE" id="PS51278"/>
    </source>
</evidence>
<proteinExistence type="inferred from homology"/>
<dbReference type="PIRSF" id="PIRSF001589">
    <property type="entry name" value="Asn_synthetase_glu-h"/>
    <property type="match status" value="1"/>
</dbReference>
<keyword evidence="6" id="KW-0028">Amino-acid biosynthesis</keyword>
<dbReference type="Gene3D" id="3.40.50.620">
    <property type="entry name" value="HUPs"/>
    <property type="match status" value="1"/>
</dbReference>